<name>A0A3P8CPQ3_HELPZ</name>
<sequence length="98" mass="11189">MKKEKAALDQQVQNLLEAVTSSRYAPIDALPEDFVCSSKEEMLWLDYQLAMRLQREADRPCPVEDTLDEEQIRDILGPDSDYYLPSDGDLHGQFVIVA</sequence>
<reference evidence="3" key="2">
    <citation type="submission" date="2019-09" db="UniProtKB">
        <authorList>
            <consortium name="WormBaseParasite"/>
        </authorList>
    </citation>
    <scope>IDENTIFICATION</scope>
</reference>
<accession>A0A3P8CPQ3</accession>
<organism evidence="1">
    <name type="scientific">Heligmosomoides polygyrus</name>
    <name type="common">Parasitic roundworm</name>
    <dbReference type="NCBI Taxonomy" id="6339"/>
    <lineage>
        <taxon>Eukaryota</taxon>
        <taxon>Metazoa</taxon>
        <taxon>Ecdysozoa</taxon>
        <taxon>Nematoda</taxon>
        <taxon>Chromadorea</taxon>
        <taxon>Rhabditida</taxon>
        <taxon>Rhabditina</taxon>
        <taxon>Rhabditomorpha</taxon>
        <taxon>Strongyloidea</taxon>
        <taxon>Heligmosomidae</taxon>
        <taxon>Heligmosomoides</taxon>
    </lineage>
</organism>
<evidence type="ECO:0000313" key="2">
    <source>
        <dbReference type="Proteomes" id="UP000050761"/>
    </source>
</evidence>
<dbReference type="AlphaFoldDB" id="A0A3P8CPQ3"/>
<dbReference type="EMBL" id="UZAH01034001">
    <property type="protein sequence ID" value="VDP32670.1"/>
    <property type="molecule type" value="Genomic_DNA"/>
</dbReference>
<evidence type="ECO:0000313" key="3">
    <source>
        <dbReference type="WBParaSite" id="HPBE_0002245301-mRNA-1"/>
    </source>
</evidence>
<dbReference type="Proteomes" id="UP000050761">
    <property type="component" value="Unassembled WGS sequence"/>
</dbReference>
<evidence type="ECO:0000313" key="1">
    <source>
        <dbReference type="EMBL" id="VDP32670.1"/>
    </source>
</evidence>
<keyword evidence="2" id="KW-1185">Reference proteome</keyword>
<protein>
    <submittedName>
        <fullName evidence="3">DUF1963 domain-containing protein</fullName>
    </submittedName>
</protein>
<dbReference type="WBParaSite" id="HPBE_0002245301-mRNA-1">
    <property type="protein sequence ID" value="HPBE_0002245301-mRNA-1"/>
    <property type="gene ID" value="HPBE_0002245301"/>
</dbReference>
<reference evidence="1 2" key="1">
    <citation type="submission" date="2018-11" db="EMBL/GenBank/DDBJ databases">
        <authorList>
            <consortium name="Pathogen Informatics"/>
        </authorList>
    </citation>
    <scope>NUCLEOTIDE SEQUENCE [LARGE SCALE GENOMIC DNA]</scope>
</reference>
<proteinExistence type="predicted"/>
<gene>
    <name evidence="1" type="ORF">HPBE_LOCUS22452</name>
</gene>